<dbReference type="GO" id="GO:0031412">
    <property type="term" value="P:gas vesicle organization"/>
    <property type="evidence" value="ECO:0007669"/>
    <property type="project" value="InterPro"/>
</dbReference>
<organism evidence="5 6">
    <name type="scientific">Pyxidicoccus fallax</name>
    <dbReference type="NCBI Taxonomy" id="394095"/>
    <lineage>
        <taxon>Bacteria</taxon>
        <taxon>Pseudomonadati</taxon>
        <taxon>Myxococcota</taxon>
        <taxon>Myxococcia</taxon>
        <taxon>Myxococcales</taxon>
        <taxon>Cystobacterineae</taxon>
        <taxon>Myxococcaceae</taxon>
        <taxon>Pyxidicoccus</taxon>
    </lineage>
</organism>
<dbReference type="Proteomes" id="UP000518300">
    <property type="component" value="Unassembled WGS sequence"/>
</dbReference>
<evidence type="ECO:0000313" key="5">
    <source>
        <dbReference type="EMBL" id="NMO19290.1"/>
    </source>
</evidence>
<keyword evidence="1" id="KW-0304">Gas vesicle</keyword>
<evidence type="ECO:0000256" key="3">
    <source>
        <dbReference type="ARBA" id="ARBA00035643"/>
    </source>
</evidence>
<protein>
    <submittedName>
        <fullName evidence="5">GvpL/GvpF family gas vesicle protein</fullName>
    </submittedName>
</protein>
<comment type="caution">
    <text evidence="5">The sequence shown here is derived from an EMBL/GenBank/DDBJ whole genome shotgun (WGS) entry which is preliminary data.</text>
</comment>
<evidence type="ECO:0000313" key="6">
    <source>
        <dbReference type="Proteomes" id="UP000518300"/>
    </source>
</evidence>
<evidence type="ECO:0000256" key="4">
    <source>
        <dbReference type="SAM" id="MobiDB-lite"/>
    </source>
</evidence>
<dbReference type="PANTHER" id="PTHR36852">
    <property type="entry name" value="PROTEIN GVPL 2"/>
    <property type="match status" value="1"/>
</dbReference>
<reference evidence="5 6" key="1">
    <citation type="submission" date="2020-04" db="EMBL/GenBank/DDBJ databases">
        <title>Draft genome of Pyxidicoccus fallax type strain.</title>
        <authorList>
            <person name="Whitworth D.E."/>
        </authorList>
    </citation>
    <scope>NUCLEOTIDE SEQUENCE [LARGE SCALE GENOMIC DNA]</scope>
    <source>
        <strain evidence="5 6">DSM 14698</strain>
    </source>
</reference>
<dbReference type="GO" id="GO:0031411">
    <property type="term" value="C:gas vesicle"/>
    <property type="evidence" value="ECO:0007669"/>
    <property type="project" value="UniProtKB-SubCell"/>
</dbReference>
<feature type="compositionally biased region" description="Low complexity" evidence="4">
    <location>
        <begin position="12"/>
        <end position="23"/>
    </location>
</feature>
<name>A0A848LNP5_9BACT</name>
<dbReference type="Pfam" id="PF06386">
    <property type="entry name" value="GvpL_GvpF"/>
    <property type="match status" value="1"/>
</dbReference>
<dbReference type="InterPro" id="IPR009430">
    <property type="entry name" value="GvpL/GvpF"/>
</dbReference>
<comment type="subcellular location">
    <subcellularLocation>
        <location evidence="2">Gas vesicle</location>
    </subcellularLocation>
</comment>
<evidence type="ECO:0000256" key="1">
    <source>
        <dbReference type="ARBA" id="ARBA00022987"/>
    </source>
</evidence>
<evidence type="ECO:0000256" key="2">
    <source>
        <dbReference type="ARBA" id="ARBA00035108"/>
    </source>
</evidence>
<comment type="similarity">
    <text evidence="3">Belongs to the gas vesicle GvpF/GvpL family.</text>
</comment>
<gene>
    <name evidence="5" type="ORF">HG543_31130</name>
</gene>
<dbReference type="PANTHER" id="PTHR36852:SF1">
    <property type="entry name" value="PROTEIN GVPL 2"/>
    <property type="match status" value="1"/>
</dbReference>
<feature type="region of interest" description="Disordered" evidence="4">
    <location>
        <begin position="1"/>
        <end position="83"/>
    </location>
</feature>
<dbReference type="EMBL" id="JABBJJ010000177">
    <property type="protein sequence ID" value="NMO19290.1"/>
    <property type="molecule type" value="Genomic_DNA"/>
</dbReference>
<dbReference type="AlphaFoldDB" id="A0A848LNP5"/>
<sequence length="350" mass="37114">MSRTRKGSGPQARSTSGAGRASSPVKKARKSRAVAPGEGAAAPTVLAQGAVPDGAAPHRPVEEGVVTSPPPGAGPGGSGAPAIAQRAEPLGSAGDSPAHDFSALEADEAPQYLYGVVRAVGELDFGLIGLGVPPSDVRAVREGQLAALVSAAPGRVVDPTRAHLLVHQRVTEAVLREHTLLPVAFGTVLRSEEQVRTLLRSAHDALVGALEALEDKVELGLKVLYHRDHLLRRLELDDPTLSRREDEAEADHERRLGTALTARVERDMGVLMEGLRPLSFASRTLPPVGERMLLNAAFLVGRDWVESFEARVKSLAARSDTYAFRFTGPWAPYSFVDMRLGLAEEPGVTA</sequence>
<proteinExistence type="inferred from homology"/>
<keyword evidence="6" id="KW-1185">Reference proteome</keyword>
<accession>A0A848LNP5</accession>